<keyword evidence="1" id="KW-0812">Transmembrane</keyword>
<protein>
    <recommendedName>
        <fullName evidence="4">DUF1772 domain-containing protein</fullName>
    </recommendedName>
</protein>
<keyword evidence="3" id="KW-1185">Reference proteome</keyword>
<sequence length="159" mass="16451">MADLTSPPHRVPTGSGGGTLISMAVIVTGLALAVTAVLPWAGVTAEFGLVGTELTQAIRGVDRAPGWFVLGAGVTATLLGVLGMTRSRLFTGFAILPGAVAAFALAMFLTDPQEWVERLSFRIPGLVDVHPTVQYGWFAALIASVVVAALAAAALLRRR</sequence>
<keyword evidence="1" id="KW-0472">Membrane</keyword>
<evidence type="ECO:0000256" key="1">
    <source>
        <dbReference type="SAM" id="Phobius"/>
    </source>
</evidence>
<accession>A0ABW6STJ6</accession>
<keyword evidence="1" id="KW-1133">Transmembrane helix</keyword>
<evidence type="ECO:0000313" key="3">
    <source>
        <dbReference type="Proteomes" id="UP001602013"/>
    </source>
</evidence>
<evidence type="ECO:0000313" key="2">
    <source>
        <dbReference type="EMBL" id="MFF3668256.1"/>
    </source>
</evidence>
<feature type="transmembrane region" description="Helical" evidence="1">
    <location>
        <begin position="89"/>
        <end position="109"/>
    </location>
</feature>
<comment type="caution">
    <text evidence="2">The sequence shown here is derived from an EMBL/GenBank/DDBJ whole genome shotgun (WGS) entry which is preliminary data.</text>
</comment>
<evidence type="ECO:0008006" key="4">
    <source>
        <dbReference type="Google" id="ProtNLM"/>
    </source>
</evidence>
<reference evidence="2 3" key="1">
    <citation type="submission" date="2024-10" db="EMBL/GenBank/DDBJ databases">
        <title>The Natural Products Discovery Center: Release of the First 8490 Sequenced Strains for Exploring Actinobacteria Biosynthetic Diversity.</title>
        <authorList>
            <person name="Kalkreuter E."/>
            <person name="Kautsar S.A."/>
            <person name="Yang D."/>
            <person name="Bader C.D."/>
            <person name="Teijaro C.N."/>
            <person name="Fluegel L."/>
            <person name="Davis C.M."/>
            <person name="Simpson J.R."/>
            <person name="Lauterbach L."/>
            <person name="Steele A.D."/>
            <person name="Gui C."/>
            <person name="Meng S."/>
            <person name="Li G."/>
            <person name="Viehrig K."/>
            <person name="Ye F."/>
            <person name="Su P."/>
            <person name="Kiefer A.F."/>
            <person name="Nichols A."/>
            <person name="Cepeda A.J."/>
            <person name="Yan W."/>
            <person name="Fan B."/>
            <person name="Jiang Y."/>
            <person name="Adhikari A."/>
            <person name="Zheng C.-J."/>
            <person name="Schuster L."/>
            <person name="Cowan T.M."/>
            <person name="Smanski M.J."/>
            <person name="Chevrette M.G."/>
            <person name="De Carvalho L.P.S."/>
            <person name="Shen B."/>
        </authorList>
    </citation>
    <scope>NUCLEOTIDE SEQUENCE [LARGE SCALE GENOMIC DNA]</scope>
    <source>
        <strain evidence="2 3">NPDC002173</strain>
    </source>
</reference>
<dbReference type="Proteomes" id="UP001602013">
    <property type="component" value="Unassembled WGS sequence"/>
</dbReference>
<gene>
    <name evidence="2" type="ORF">ACFYXI_21965</name>
</gene>
<feature type="transmembrane region" description="Helical" evidence="1">
    <location>
        <begin position="20"/>
        <end position="44"/>
    </location>
</feature>
<proteinExistence type="predicted"/>
<dbReference type="EMBL" id="JBIASD010000014">
    <property type="protein sequence ID" value="MFF3668256.1"/>
    <property type="molecule type" value="Genomic_DNA"/>
</dbReference>
<feature type="transmembrane region" description="Helical" evidence="1">
    <location>
        <begin position="64"/>
        <end position="82"/>
    </location>
</feature>
<feature type="transmembrane region" description="Helical" evidence="1">
    <location>
        <begin position="135"/>
        <end position="156"/>
    </location>
</feature>
<name>A0ABW6STJ6_9ACTN</name>
<organism evidence="2 3">
    <name type="scientific">Microtetraspora malaysiensis</name>
    <dbReference type="NCBI Taxonomy" id="161358"/>
    <lineage>
        <taxon>Bacteria</taxon>
        <taxon>Bacillati</taxon>
        <taxon>Actinomycetota</taxon>
        <taxon>Actinomycetes</taxon>
        <taxon>Streptosporangiales</taxon>
        <taxon>Streptosporangiaceae</taxon>
        <taxon>Microtetraspora</taxon>
    </lineage>
</organism>
<dbReference type="RefSeq" id="WP_387413717.1">
    <property type="nucleotide sequence ID" value="NZ_JBIASD010000014.1"/>
</dbReference>